<dbReference type="PANTHER" id="PTHR46383">
    <property type="entry name" value="ASPARTATE AMINOTRANSFERASE"/>
    <property type="match status" value="1"/>
</dbReference>
<keyword evidence="4 6" id="KW-0808">Transferase</keyword>
<reference evidence="8 9" key="1">
    <citation type="submission" date="2022-09" db="EMBL/GenBank/DDBJ databases">
        <title>Complete genome sequence of Janibacter terrae strain COS04-44, PCL-degrading bacteria isolated from oil spilled coast.</title>
        <authorList>
            <person name="Park H."/>
            <person name="Kim J.Y."/>
            <person name="An S.H."/>
            <person name="Lee C.M."/>
            <person name="Weon H.-Y."/>
        </authorList>
    </citation>
    <scope>NUCLEOTIDE SEQUENCE [LARGE SCALE GENOMIC DNA]</scope>
    <source>
        <strain evidence="8 9">COS04-44</strain>
    </source>
</reference>
<organism evidence="8 9">
    <name type="scientific">Janibacter terrae</name>
    <dbReference type="NCBI Taxonomy" id="103817"/>
    <lineage>
        <taxon>Bacteria</taxon>
        <taxon>Bacillati</taxon>
        <taxon>Actinomycetota</taxon>
        <taxon>Actinomycetes</taxon>
        <taxon>Micrococcales</taxon>
        <taxon>Intrasporangiaceae</taxon>
        <taxon>Janibacter</taxon>
    </lineage>
</organism>
<evidence type="ECO:0000259" key="7">
    <source>
        <dbReference type="Pfam" id="PF00155"/>
    </source>
</evidence>
<comment type="similarity">
    <text evidence="2 6">Belongs to the class-I pyridoxal-phosphate-dependent aminotransferase family.</text>
</comment>
<dbReference type="EC" id="2.6.1.-" evidence="6"/>
<evidence type="ECO:0000256" key="3">
    <source>
        <dbReference type="ARBA" id="ARBA00022576"/>
    </source>
</evidence>
<evidence type="ECO:0000256" key="5">
    <source>
        <dbReference type="ARBA" id="ARBA00022898"/>
    </source>
</evidence>
<evidence type="ECO:0000256" key="2">
    <source>
        <dbReference type="ARBA" id="ARBA00007441"/>
    </source>
</evidence>
<dbReference type="RefSeq" id="WP_338538952.1">
    <property type="nucleotide sequence ID" value="NZ_CP104874.1"/>
</dbReference>
<comment type="cofactor">
    <cofactor evidence="1 6">
        <name>pyridoxal 5'-phosphate</name>
        <dbReference type="ChEBI" id="CHEBI:597326"/>
    </cofactor>
</comment>
<accession>A0ABZ2FJN8</accession>
<dbReference type="InterPro" id="IPR015421">
    <property type="entry name" value="PyrdxlP-dep_Trfase_major"/>
</dbReference>
<dbReference type="GO" id="GO:0008483">
    <property type="term" value="F:transaminase activity"/>
    <property type="evidence" value="ECO:0007669"/>
    <property type="project" value="UniProtKB-KW"/>
</dbReference>
<dbReference type="Pfam" id="PF00155">
    <property type="entry name" value="Aminotran_1_2"/>
    <property type="match status" value="1"/>
</dbReference>
<keyword evidence="5" id="KW-0663">Pyridoxal phosphate</keyword>
<dbReference type="Proteomes" id="UP001381003">
    <property type="component" value="Chromosome"/>
</dbReference>
<dbReference type="CDD" id="cd00609">
    <property type="entry name" value="AAT_like"/>
    <property type="match status" value="1"/>
</dbReference>
<protein>
    <recommendedName>
        <fullName evidence="6">Aminotransferase</fullName>
        <ecNumber evidence="6">2.6.1.-</ecNumber>
    </recommendedName>
</protein>
<dbReference type="PANTHER" id="PTHR46383:SF2">
    <property type="entry name" value="AMINOTRANSFERASE"/>
    <property type="match status" value="1"/>
</dbReference>
<dbReference type="Gene3D" id="3.40.640.10">
    <property type="entry name" value="Type I PLP-dependent aspartate aminotransferase-like (Major domain)"/>
    <property type="match status" value="1"/>
</dbReference>
<sequence length="401" mass="41801">MDSRDTPFAPSARSAVAPFEVMDVLATVARMRAEGREVVSLCAGEPSQGAPSAVQVAAARIHAEARPLGYTPALGTTPLRAAIAGHYSRWYGLDVDPTEVAVTTGSSGGFVLAFLAAFDHGERVALARPGYPAYRNILEALGCEVVDIATGPTERYQPTVAQLEAVHAQAPLAGLVLASPANPTGTMVDRGELTAIAAWCSAHGVRLVSDEIYHGVTYGEGPDAKGVSAREVDEHAIVVSSFSKYWGMTGWRLGWLLVPQDLRSAVDALAGNIALCPPAAAQEAAVAAFAEETYAEGEAARLQFARAREVLLQRAPELGWGAAAPADGAFYYWAELGDALAGFADSGEYAAALLEATGVAVTPGGDFDPVIGSRCVRLSLAAGPEAIAEALDRIIAWQASR</sequence>
<dbReference type="SUPFAM" id="SSF53383">
    <property type="entry name" value="PLP-dependent transferases"/>
    <property type="match status" value="1"/>
</dbReference>
<keyword evidence="9" id="KW-1185">Reference proteome</keyword>
<evidence type="ECO:0000256" key="6">
    <source>
        <dbReference type="RuleBase" id="RU000481"/>
    </source>
</evidence>
<dbReference type="InterPro" id="IPR004839">
    <property type="entry name" value="Aminotransferase_I/II_large"/>
</dbReference>
<proteinExistence type="inferred from homology"/>
<dbReference type="PROSITE" id="PS00105">
    <property type="entry name" value="AA_TRANSFER_CLASS_1"/>
    <property type="match status" value="1"/>
</dbReference>
<gene>
    <name evidence="8" type="ORF">N5P18_05615</name>
</gene>
<keyword evidence="3 6" id="KW-0032">Aminotransferase</keyword>
<evidence type="ECO:0000256" key="4">
    <source>
        <dbReference type="ARBA" id="ARBA00022679"/>
    </source>
</evidence>
<name>A0ABZ2FJN8_9MICO</name>
<evidence type="ECO:0000256" key="1">
    <source>
        <dbReference type="ARBA" id="ARBA00001933"/>
    </source>
</evidence>
<dbReference type="InterPro" id="IPR004838">
    <property type="entry name" value="NHTrfase_class1_PyrdxlP-BS"/>
</dbReference>
<dbReference type="EMBL" id="CP104874">
    <property type="protein sequence ID" value="WWF06348.1"/>
    <property type="molecule type" value="Genomic_DNA"/>
</dbReference>
<evidence type="ECO:0000313" key="9">
    <source>
        <dbReference type="Proteomes" id="UP001381003"/>
    </source>
</evidence>
<dbReference type="InterPro" id="IPR015424">
    <property type="entry name" value="PyrdxlP-dep_Trfase"/>
</dbReference>
<feature type="domain" description="Aminotransferase class I/classII large" evidence="7">
    <location>
        <begin position="37"/>
        <end position="394"/>
    </location>
</feature>
<evidence type="ECO:0000313" key="8">
    <source>
        <dbReference type="EMBL" id="WWF06348.1"/>
    </source>
</evidence>
<dbReference type="InterPro" id="IPR050596">
    <property type="entry name" value="AspAT/PAT-like"/>
</dbReference>